<dbReference type="Gene3D" id="3.10.450.50">
    <property type="match status" value="1"/>
</dbReference>
<dbReference type="SUPFAM" id="SSF54427">
    <property type="entry name" value="NTF2-like"/>
    <property type="match status" value="1"/>
</dbReference>
<comment type="caution">
    <text evidence="1">The sequence shown here is derived from an EMBL/GenBank/DDBJ whole genome shotgun (WGS) entry which is preliminary data.</text>
</comment>
<proteinExistence type="predicted"/>
<dbReference type="OrthoDB" id="3428450at2"/>
<evidence type="ECO:0008006" key="3">
    <source>
        <dbReference type="Google" id="ProtNLM"/>
    </source>
</evidence>
<dbReference type="Proteomes" id="UP000031675">
    <property type="component" value="Unassembled WGS sequence"/>
</dbReference>
<gene>
    <name evidence="1" type="ORF">LP52_03975</name>
</gene>
<dbReference type="RefSeq" id="WP_040270788.1">
    <property type="nucleotide sequence ID" value="NZ_JROO01000006.1"/>
</dbReference>
<dbReference type="InterPro" id="IPR032710">
    <property type="entry name" value="NTF2-like_dom_sf"/>
</dbReference>
<accession>A0A0C2G9I4</accession>
<reference evidence="2" key="1">
    <citation type="journal article" date="2015" name="Chem. Biol.">
        <title>Structure, bioactivity, and resistance mechanism of streptomonomicin, an unusual lasso Peptide from an understudied halophilic actinomycete.</title>
        <authorList>
            <person name="Metelev M."/>
            <person name="Tietz J.I."/>
            <person name="Melby J.O."/>
            <person name="Blair P.M."/>
            <person name="Zhu L."/>
            <person name="Livnat I."/>
            <person name="Severinov K."/>
            <person name="Mitchell D.A."/>
        </authorList>
    </citation>
    <scope>NUCLEOTIDE SEQUENCE [LARGE SCALE GENOMIC DNA]</scope>
    <source>
        <strain evidence="2">YIM 90003</strain>
    </source>
</reference>
<evidence type="ECO:0000313" key="1">
    <source>
        <dbReference type="EMBL" id="KII00089.1"/>
    </source>
</evidence>
<dbReference type="EMBL" id="JROO01000006">
    <property type="protein sequence ID" value="KII00089.1"/>
    <property type="molecule type" value="Genomic_DNA"/>
</dbReference>
<sequence length="129" mass="14079">MVDRTAIQDFFDIYGRALSEGDLDGIAACYSYPAFVAGDAQSMAIGAPNEVKEAFSGAAEEYHRQGLVRAVPQVRAAETLTDSLVWADVRWSYTDREDAEQDSSTFRYVLRVTAESVRICVVAAASSRG</sequence>
<evidence type="ECO:0000313" key="2">
    <source>
        <dbReference type="Proteomes" id="UP000031675"/>
    </source>
</evidence>
<protein>
    <recommendedName>
        <fullName evidence="3">SnoaL-like domain-containing protein</fullName>
    </recommendedName>
</protein>
<name>A0A0C2G9I4_9ACTN</name>
<keyword evidence="2" id="KW-1185">Reference proteome</keyword>
<organism evidence="1 2">
    <name type="scientific">Streptomonospora alba</name>
    <dbReference type="NCBI Taxonomy" id="183763"/>
    <lineage>
        <taxon>Bacteria</taxon>
        <taxon>Bacillati</taxon>
        <taxon>Actinomycetota</taxon>
        <taxon>Actinomycetes</taxon>
        <taxon>Streptosporangiales</taxon>
        <taxon>Nocardiopsidaceae</taxon>
        <taxon>Streptomonospora</taxon>
    </lineage>
</organism>
<dbReference type="AlphaFoldDB" id="A0A0C2G9I4"/>